<protein>
    <submittedName>
        <fullName evidence="1">Uncharacterized protein</fullName>
    </submittedName>
</protein>
<accession>A0A4V1S0F3</accession>
<evidence type="ECO:0000313" key="2">
    <source>
        <dbReference type="Proteomes" id="UP000290540"/>
    </source>
</evidence>
<evidence type="ECO:0000313" key="1">
    <source>
        <dbReference type="EMBL" id="RYC88409.1"/>
    </source>
</evidence>
<dbReference type="EMBL" id="MQTW01000063">
    <property type="protein sequence ID" value="RYC88409.1"/>
    <property type="molecule type" value="Genomic_DNA"/>
</dbReference>
<comment type="caution">
    <text evidence="1">The sequence shown here is derived from an EMBL/GenBank/DDBJ whole genome shotgun (WGS) entry which is preliminary data.</text>
</comment>
<proteinExistence type="predicted"/>
<reference evidence="1 2" key="1">
    <citation type="submission" date="2016-12" db="EMBL/GenBank/DDBJ databases">
        <title>Draft genome sequence of Fusarium oxysporum causing rot on Narcissus.</title>
        <authorList>
            <person name="Armitage A.D."/>
            <person name="Taylor A."/>
            <person name="Clarkson J.P."/>
            <person name="Harrison R.J."/>
            <person name="Jackson A.C."/>
        </authorList>
    </citation>
    <scope>NUCLEOTIDE SEQUENCE [LARGE SCALE GENOMIC DNA]</scope>
    <source>
        <strain evidence="1 2">N139</strain>
    </source>
</reference>
<organism evidence="1 2">
    <name type="scientific">Fusarium oxysporum f. sp. narcissi</name>
    <dbReference type="NCBI Taxonomy" id="451672"/>
    <lineage>
        <taxon>Eukaryota</taxon>
        <taxon>Fungi</taxon>
        <taxon>Dikarya</taxon>
        <taxon>Ascomycota</taxon>
        <taxon>Pezizomycotina</taxon>
        <taxon>Sordariomycetes</taxon>
        <taxon>Hypocreomycetidae</taxon>
        <taxon>Hypocreales</taxon>
        <taxon>Nectriaceae</taxon>
        <taxon>Fusarium</taxon>
        <taxon>Fusarium oxysporum species complex</taxon>
    </lineage>
</organism>
<dbReference type="Proteomes" id="UP000290540">
    <property type="component" value="Unassembled WGS sequence"/>
</dbReference>
<sequence length="88" mass="10230">MQREFELDQQTSITEERTMAQERLSVVLQAFPSINIEIIGEEIVDRLMDITKSSVLPLLSCVTDEDIEDWLLPKNLEKWAPYFHCSCV</sequence>
<name>A0A4V1S0F3_FUSOX</name>
<gene>
    <name evidence="1" type="ORF">BFJ63_vAg8809</name>
</gene>
<dbReference type="AlphaFoldDB" id="A0A4V1S0F3"/>